<proteinExistence type="predicted"/>
<evidence type="ECO:0000256" key="1">
    <source>
        <dbReference type="SAM" id="Phobius"/>
    </source>
</evidence>
<feature type="transmembrane region" description="Helical" evidence="1">
    <location>
        <begin position="12"/>
        <end position="32"/>
    </location>
</feature>
<keyword evidence="3" id="KW-1185">Reference proteome</keyword>
<keyword evidence="1" id="KW-1133">Transmembrane helix</keyword>
<evidence type="ECO:0000313" key="3">
    <source>
        <dbReference type="Proteomes" id="UP000320421"/>
    </source>
</evidence>
<gene>
    <name evidence="2" type="ORF">HG66A1_34080</name>
</gene>
<dbReference type="RefSeq" id="WP_145186180.1">
    <property type="nucleotide sequence ID" value="NZ_CP036266.1"/>
</dbReference>
<keyword evidence="1" id="KW-0472">Membrane</keyword>
<dbReference type="Proteomes" id="UP000320421">
    <property type="component" value="Chromosome"/>
</dbReference>
<organism evidence="2 3">
    <name type="scientific">Gimesia chilikensis</name>
    <dbReference type="NCBI Taxonomy" id="2605989"/>
    <lineage>
        <taxon>Bacteria</taxon>
        <taxon>Pseudomonadati</taxon>
        <taxon>Planctomycetota</taxon>
        <taxon>Planctomycetia</taxon>
        <taxon>Planctomycetales</taxon>
        <taxon>Planctomycetaceae</taxon>
        <taxon>Gimesia</taxon>
    </lineage>
</organism>
<accession>A0A517PQF2</accession>
<evidence type="ECO:0000313" key="2">
    <source>
        <dbReference type="EMBL" id="QDT21605.1"/>
    </source>
</evidence>
<sequence>MSRSNKIISCRTIVLPLIYFLILTGAAVLVAWRSGVIQFTEEDSRLPEEVINRLTPGTVEHLEYQLHLAVLDPFELTVNGTETKIIINSRDSSPSYFEELISRAMSAVCQSGYQDFETISLIVIRTNTMSFEHSERQITARAVFSHSTIDTICRDSSSKQKMIELADEFSTQNDGSD</sequence>
<reference evidence="2 3" key="1">
    <citation type="submission" date="2019-02" db="EMBL/GenBank/DDBJ databases">
        <title>Deep-cultivation of Planctomycetes and their phenomic and genomic characterization uncovers novel biology.</title>
        <authorList>
            <person name="Wiegand S."/>
            <person name="Jogler M."/>
            <person name="Boedeker C."/>
            <person name="Pinto D."/>
            <person name="Vollmers J."/>
            <person name="Rivas-Marin E."/>
            <person name="Kohn T."/>
            <person name="Peeters S.H."/>
            <person name="Heuer A."/>
            <person name="Rast P."/>
            <person name="Oberbeckmann S."/>
            <person name="Bunk B."/>
            <person name="Jeske O."/>
            <person name="Meyerdierks A."/>
            <person name="Storesund J.E."/>
            <person name="Kallscheuer N."/>
            <person name="Luecker S."/>
            <person name="Lage O.M."/>
            <person name="Pohl T."/>
            <person name="Merkel B.J."/>
            <person name="Hornburger P."/>
            <person name="Mueller R.-W."/>
            <person name="Bruemmer F."/>
            <person name="Labrenz M."/>
            <person name="Spormann A.M."/>
            <person name="Op den Camp H."/>
            <person name="Overmann J."/>
            <person name="Amann R."/>
            <person name="Jetten M.S.M."/>
            <person name="Mascher T."/>
            <person name="Medema M.H."/>
            <person name="Devos D.P."/>
            <person name="Kaster A.-K."/>
            <person name="Ovreas L."/>
            <person name="Rohde M."/>
            <person name="Galperin M.Y."/>
            <person name="Jogler C."/>
        </authorList>
    </citation>
    <scope>NUCLEOTIDE SEQUENCE [LARGE SCALE GENOMIC DNA]</scope>
    <source>
        <strain evidence="2 3">HG66A1</strain>
    </source>
</reference>
<dbReference type="EMBL" id="CP036266">
    <property type="protein sequence ID" value="QDT21605.1"/>
    <property type="molecule type" value="Genomic_DNA"/>
</dbReference>
<name>A0A517PQF2_9PLAN</name>
<keyword evidence="1" id="KW-0812">Transmembrane</keyword>
<protein>
    <submittedName>
        <fullName evidence="2">Uncharacterized protein</fullName>
    </submittedName>
</protein>
<dbReference type="AlphaFoldDB" id="A0A517PQF2"/>